<dbReference type="Gene3D" id="3.40.50.300">
    <property type="entry name" value="P-loop containing nucleotide triphosphate hydrolases"/>
    <property type="match status" value="1"/>
</dbReference>
<dbReference type="EC" id="2.7.11.1" evidence="6"/>
<organism evidence="8 9">
    <name type="scientific">Rhodococcus ruber</name>
    <dbReference type="NCBI Taxonomy" id="1830"/>
    <lineage>
        <taxon>Bacteria</taxon>
        <taxon>Bacillati</taxon>
        <taxon>Actinomycetota</taxon>
        <taxon>Actinomycetes</taxon>
        <taxon>Mycobacteriales</taxon>
        <taxon>Nocardiaceae</taxon>
        <taxon>Rhodococcus</taxon>
    </lineage>
</organism>
<dbReference type="eggNOG" id="COG0515">
    <property type="taxonomic scope" value="Bacteria"/>
</dbReference>
<name>A0A098BGG2_9NOCA</name>
<dbReference type="InterPro" id="IPR041664">
    <property type="entry name" value="AAA_16"/>
</dbReference>
<feature type="domain" description="Protein kinase" evidence="7">
    <location>
        <begin position="26"/>
        <end position="283"/>
    </location>
</feature>
<keyword evidence="1 6" id="KW-0723">Serine/threonine-protein kinase</keyword>
<comment type="similarity">
    <text evidence="6">Belongs to the protein kinase superfamily.</text>
</comment>
<dbReference type="PIRSF" id="PIRSF000574">
    <property type="entry name" value="Ser/Thr_PK_PknK_prd"/>
    <property type="match status" value="1"/>
</dbReference>
<dbReference type="PANTHER" id="PTHR43289:SF6">
    <property type="entry name" value="SERINE_THREONINE-PROTEIN KINASE NEKL-3"/>
    <property type="match status" value="1"/>
</dbReference>
<dbReference type="GO" id="GO:0046872">
    <property type="term" value="F:metal ion binding"/>
    <property type="evidence" value="ECO:0007669"/>
    <property type="project" value="UniProtKB-UniRule"/>
</dbReference>
<dbReference type="GO" id="GO:0005524">
    <property type="term" value="F:ATP binding"/>
    <property type="evidence" value="ECO:0007669"/>
    <property type="project" value="UniProtKB-UniRule"/>
</dbReference>
<dbReference type="Pfam" id="PF13191">
    <property type="entry name" value="AAA_16"/>
    <property type="match status" value="1"/>
</dbReference>
<dbReference type="InterPro" id="IPR011009">
    <property type="entry name" value="Kinase-like_dom_sf"/>
</dbReference>
<dbReference type="Proteomes" id="UP000042997">
    <property type="component" value="Unassembled WGS sequence"/>
</dbReference>
<dbReference type="GO" id="GO:0004674">
    <property type="term" value="F:protein serine/threonine kinase activity"/>
    <property type="evidence" value="ECO:0007669"/>
    <property type="project" value="UniProtKB-UniRule"/>
</dbReference>
<dbReference type="InterPro" id="IPR008271">
    <property type="entry name" value="Ser/Thr_kinase_AS"/>
</dbReference>
<evidence type="ECO:0000256" key="5">
    <source>
        <dbReference type="ARBA" id="ARBA00022840"/>
    </source>
</evidence>
<dbReference type="PROSITE" id="PS00108">
    <property type="entry name" value="PROTEIN_KINASE_ST"/>
    <property type="match status" value="1"/>
</dbReference>
<keyword evidence="3 6" id="KW-0547">Nucleotide-binding</keyword>
<evidence type="ECO:0000256" key="2">
    <source>
        <dbReference type="ARBA" id="ARBA00022679"/>
    </source>
</evidence>
<comment type="catalytic activity">
    <reaction evidence="6">
        <text>L-threonyl-[protein] + ATP = O-phospho-L-threonyl-[protein] + ADP + H(+)</text>
        <dbReference type="Rhea" id="RHEA:46608"/>
        <dbReference type="Rhea" id="RHEA-COMP:11060"/>
        <dbReference type="Rhea" id="RHEA-COMP:11605"/>
        <dbReference type="ChEBI" id="CHEBI:15378"/>
        <dbReference type="ChEBI" id="CHEBI:30013"/>
        <dbReference type="ChEBI" id="CHEBI:30616"/>
        <dbReference type="ChEBI" id="CHEBI:61977"/>
        <dbReference type="ChEBI" id="CHEBI:456216"/>
        <dbReference type="EC" id="2.7.11.1"/>
    </reaction>
</comment>
<dbReference type="PROSITE" id="PS50011">
    <property type="entry name" value="PROTEIN_KINASE_DOM"/>
    <property type="match status" value="1"/>
</dbReference>
<protein>
    <recommendedName>
        <fullName evidence="6">Serine/threonine-protein kinase PknK</fullName>
        <ecNumber evidence="6">2.7.11.1</ecNumber>
    </recommendedName>
    <alternativeName>
        <fullName evidence="6">Protein kinase K</fullName>
    </alternativeName>
</protein>
<dbReference type="EMBL" id="CCSD01000045">
    <property type="protein sequence ID" value="CDZ87818.1"/>
    <property type="molecule type" value="Genomic_DNA"/>
</dbReference>
<evidence type="ECO:0000313" key="8">
    <source>
        <dbReference type="EMBL" id="CDZ87818.1"/>
    </source>
</evidence>
<dbReference type="CDD" id="cd14014">
    <property type="entry name" value="STKc_PknB_like"/>
    <property type="match status" value="1"/>
</dbReference>
<evidence type="ECO:0000259" key="7">
    <source>
        <dbReference type="PROSITE" id="PS50011"/>
    </source>
</evidence>
<evidence type="ECO:0000256" key="4">
    <source>
        <dbReference type="ARBA" id="ARBA00022777"/>
    </source>
</evidence>
<proteinExistence type="inferred from homology"/>
<dbReference type="SMART" id="SM00220">
    <property type="entry name" value="S_TKc"/>
    <property type="match status" value="1"/>
</dbReference>
<gene>
    <name evidence="8" type="primary">pknK</name>
    <name evidence="8" type="ORF">RHRU231_350035</name>
</gene>
<evidence type="ECO:0000256" key="3">
    <source>
        <dbReference type="ARBA" id="ARBA00022741"/>
    </source>
</evidence>
<comment type="catalytic activity">
    <reaction evidence="6">
        <text>L-seryl-[protein] + ATP = O-phospho-L-seryl-[protein] + ADP + H(+)</text>
        <dbReference type="Rhea" id="RHEA:17989"/>
        <dbReference type="Rhea" id="RHEA-COMP:9863"/>
        <dbReference type="Rhea" id="RHEA-COMP:11604"/>
        <dbReference type="ChEBI" id="CHEBI:15378"/>
        <dbReference type="ChEBI" id="CHEBI:29999"/>
        <dbReference type="ChEBI" id="CHEBI:30616"/>
        <dbReference type="ChEBI" id="CHEBI:83421"/>
        <dbReference type="ChEBI" id="CHEBI:456216"/>
        <dbReference type="EC" id="2.7.11.1"/>
    </reaction>
</comment>
<dbReference type="InterPro" id="IPR000719">
    <property type="entry name" value="Prot_kinase_dom"/>
</dbReference>
<dbReference type="AlphaFoldDB" id="A0A098BGG2"/>
<dbReference type="InterPro" id="IPR016236">
    <property type="entry name" value="Ser/Thr_kinase_PknK_prd"/>
</dbReference>
<keyword evidence="5 6" id="KW-0067">ATP-binding</keyword>
<dbReference type="InterPro" id="IPR011990">
    <property type="entry name" value="TPR-like_helical_dom_sf"/>
</dbReference>
<evidence type="ECO:0000313" key="9">
    <source>
        <dbReference type="Proteomes" id="UP000042997"/>
    </source>
</evidence>
<dbReference type="InterPro" id="IPR059106">
    <property type="entry name" value="WHD_MalT"/>
</dbReference>
<reference evidence="8 9" key="1">
    <citation type="journal article" date="2014" name="Genome Announc.">
        <title>Draft Genome Sequence of Propane- and Butane-Oxidizing Actinobacterium Rhodococcus ruber IEGM 231.</title>
        <authorList>
            <person name="Ivshina I.B."/>
            <person name="Kuyukina M.S."/>
            <person name="Krivoruchko A.V."/>
            <person name="Barbe V."/>
            <person name="Fischer C."/>
        </authorList>
    </citation>
    <scope>NUCLEOTIDE SEQUENCE [LARGE SCALE GENOMIC DNA]</scope>
</reference>
<dbReference type="Gene3D" id="1.10.510.10">
    <property type="entry name" value="Transferase(Phosphotransferase) domain 1"/>
    <property type="match status" value="1"/>
</dbReference>
<dbReference type="eggNOG" id="COG2909">
    <property type="taxonomic scope" value="Bacteria"/>
</dbReference>
<evidence type="ECO:0000256" key="6">
    <source>
        <dbReference type="PIRNR" id="PIRNR000574"/>
    </source>
</evidence>
<keyword evidence="4 6" id="KW-0418">Kinase</keyword>
<dbReference type="Pfam" id="PF00069">
    <property type="entry name" value="Pkinase"/>
    <property type="match status" value="1"/>
</dbReference>
<dbReference type="PANTHER" id="PTHR43289">
    <property type="entry name" value="MITOGEN-ACTIVATED PROTEIN KINASE KINASE KINASE 20-RELATED"/>
    <property type="match status" value="1"/>
</dbReference>
<dbReference type="SUPFAM" id="SSF56112">
    <property type="entry name" value="Protein kinase-like (PK-like)"/>
    <property type="match status" value="1"/>
</dbReference>
<dbReference type="InterPro" id="IPR027417">
    <property type="entry name" value="P-loop_NTPase"/>
</dbReference>
<evidence type="ECO:0000256" key="1">
    <source>
        <dbReference type="ARBA" id="ARBA00022527"/>
    </source>
</evidence>
<dbReference type="GO" id="GO:0106310">
    <property type="term" value="F:protein serine kinase activity"/>
    <property type="evidence" value="ECO:0007669"/>
    <property type="project" value="UniProtKB-UniRule"/>
</dbReference>
<dbReference type="Pfam" id="PF25873">
    <property type="entry name" value="WHD_MalT"/>
    <property type="match status" value="1"/>
</dbReference>
<dbReference type="SUPFAM" id="SSF52540">
    <property type="entry name" value="P-loop containing nucleoside triphosphate hydrolases"/>
    <property type="match status" value="1"/>
</dbReference>
<keyword evidence="2 6" id="KW-0808">Transferase</keyword>
<accession>A0A098BGG2</accession>
<sequence>MSGDAAARSADPPPRELADELGAAGFVEPRVAGRGGFGIVYRCRQPALDRVVAVKVMSPSPDETDRVRFLREQQAMGRLSGHPNIVHVLEAGVTRTGRPFIVMPFHRRDSLEAWIDRRGARTVAEVLDIGIKVAGALETAHRAGVLHRDVKPANILISEYGEPQLTDFGIARLSDRQDTTRGLVVGSPAYTAPELLHGQSPSVVSDVYGLGATLFTALAGRPAYARRRGEELVAQLLRISTEPIPDLRERDVPEGVCAVIEQAMAREPAHRFGTAAALGEALRSAGTDLGYLVADLPLPLAWDEESPPQQEGRESPATAAYLRLDPSAGGSVPARPPAAATKYRPPVAAHAMVQRTRLLDRLGTATRARLILIHGPAGYGKTTVAAHYVRMLEHDGGKTAWLSIDEDDNTPAWFLAHLVDAVTVTLPRLGRELTRVLEGHGEGAERFVLTTLINRTHTGGQHIAVVLDDWHRVTNPASRAIARFLLEQGCHHLQLVVTSRARQGLPLSGLRVHNELIEIDAAALRFDVDESRELLTGTTGLTMEDKDIAELEETTDGWAAALQLASLALREHHDPRTVIRQLSGRHRALGEYLAENVLDSLEPDLLDFLLATAVSERTCAALATALTGRRDAQAVLEDVEDRDLFLTRLDEEGQWFRYHHLFTDYLRRRLERGDPERLHELHRTAARWFADQRLSSAAVDHFRAAGDDDAAIDVVEREAIPLLEQSRMNTLLGLETKLPTTAGAMRPRLQLAVAWAHALLHHRTAANDALSRLEAVLPTVSGDEEADARAEASLIRATITVFDDRLDHLGEALEACIARADRLRPWILCGVADVASFREIQRFDFDEARRWQQWARPYHRRASGPFSVIYGYCLDAVAAREQLDLDGAETSLRHAMHLATASDEDNSYSSRLTGALLGEMLYEQGNLAEAEGLLDESYSLGAEGGTVEFMLATYVIGARLKHRLGQHEQAAERLAEGERLALSLQLPRLAVHITNERIRTGIGIPQVSPVAFPAGLPSDVPDGIAQVTAETTEEAAIRLLLAAGSDSDRTHACRRARILTESISATDRPRASLYARLLLTECLVTVGSLAEAERVLLPVLEQCARSGLVQPVLDTGPAVRELVRRVGADRHDRSISPALGHFLDRLHTAPRPSATPEDT</sequence>
<dbReference type="Gene3D" id="1.25.40.10">
    <property type="entry name" value="Tetratricopeptide repeat domain"/>
    <property type="match status" value="1"/>
</dbReference>
<dbReference type="Gene3D" id="3.30.200.20">
    <property type="entry name" value="Phosphorylase Kinase, domain 1"/>
    <property type="match status" value="1"/>
</dbReference>